<dbReference type="SUPFAM" id="SSF53474">
    <property type="entry name" value="alpha/beta-Hydrolases"/>
    <property type="match status" value="1"/>
</dbReference>
<sequence>MTVINSQAATAPSAMGFTLQRRSAKGRGALGCWLALPGEMAADATPLVAVHGIQRRARDQARFFGERAAALGRPVIAPLFDENHWPHYQQVVRKKRADLALLALMMELRLAGVWKTRKFDLAGYSGGAQFAHRFAMLYPQLVSRLTVASAGWYTFPDKATYPYGLSARPGRSDDWGPRLAAGLDQFLRIPVQVCVGADDNIQDPNTRSGPEIDRQQGKDRVTRGIHWAESLREAAEARGLTPAVEFDLLSDCGHDFRACVQRGGLDRLVLPSSETAPAITAKAG</sequence>
<dbReference type="EMBL" id="JAAQPH010000044">
    <property type="protein sequence ID" value="NIA72423.1"/>
    <property type="molecule type" value="Genomic_DNA"/>
</dbReference>
<feature type="region of interest" description="Disordered" evidence="1">
    <location>
        <begin position="200"/>
        <end position="219"/>
    </location>
</feature>
<reference evidence="2" key="1">
    <citation type="submission" date="2020-03" db="EMBL/GenBank/DDBJ databases">
        <title>Genome of Pelagibius litoralis DSM 21314T.</title>
        <authorList>
            <person name="Wang G."/>
        </authorList>
    </citation>
    <scope>NUCLEOTIDE SEQUENCE</scope>
    <source>
        <strain evidence="2">DSM 21314</strain>
    </source>
</reference>
<protein>
    <recommendedName>
        <fullName evidence="4">Alpha/beta hydrolase</fullName>
    </recommendedName>
</protein>
<accession>A0A967F388</accession>
<proteinExistence type="predicted"/>
<gene>
    <name evidence="2" type="ORF">HBA54_27930</name>
</gene>
<dbReference type="RefSeq" id="WP_167231792.1">
    <property type="nucleotide sequence ID" value="NZ_JAAQPH010000044.1"/>
</dbReference>
<organism evidence="2 3">
    <name type="scientific">Pelagibius litoralis</name>
    <dbReference type="NCBI Taxonomy" id="374515"/>
    <lineage>
        <taxon>Bacteria</taxon>
        <taxon>Pseudomonadati</taxon>
        <taxon>Pseudomonadota</taxon>
        <taxon>Alphaproteobacteria</taxon>
        <taxon>Rhodospirillales</taxon>
        <taxon>Rhodovibrionaceae</taxon>
        <taxon>Pelagibius</taxon>
    </lineage>
</organism>
<dbReference type="InterPro" id="IPR029058">
    <property type="entry name" value="AB_hydrolase_fold"/>
</dbReference>
<evidence type="ECO:0000313" key="3">
    <source>
        <dbReference type="Proteomes" id="UP000761264"/>
    </source>
</evidence>
<feature type="compositionally biased region" description="Basic and acidic residues" evidence="1">
    <location>
        <begin position="210"/>
        <end position="219"/>
    </location>
</feature>
<evidence type="ECO:0000256" key="1">
    <source>
        <dbReference type="SAM" id="MobiDB-lite"/>
    </source>
</evidence>
<name>A0A967F388_9PROT</name>
<keyword evidence="3" id="KW-1185">Reference proteome</keyword>
<comment type="caution">
    <text evidence="2">The sequence shown here is derived from an EMBL/GenBank/DDBJ whole genome shotgun (WGS) entry which is preliminary data.</text>
</comment>
<dbReference type="AlphaFoldDB" id="A0A967F388"/>
<dbReference type="Gene3D" id="3.40.50.1820">
    <property type="entry name" value="alpha/beta hydrolase"/>
    <property type="match status" value="1"/>
</dbReference>
<dbReference type="Proteomes" id="UP000761264">
    <property type="component" value="Unassembled WGS sequence"/>
</dbReference>
<evidence type="ECO:0000313" key="2">
    <source>
        <dbReference type="EMBL" id="NIA72423.1"/>
    </source>
</evidence>
<evidence type="ECO:0008006" key="4">
    <source>
        <dbReference type="Google" id="ProtNLM"/>
    </source>
</evidence>